<keyword evidence="4" id="KW-0677">Repeat</keyword>
<dbReference type="FunCoup" id="A0A448YGM0">
    <property type="interactions" value="1094"/>
</dbReference>
<evidence type="ECO:0000256" key="3">
    <source>
        <dbReference type="ARBA" id="ARBA00022574"/>
    </source>
</evidence>
<feature type="compositionally biased region" description="Low complexity" evidence="8">
    <location>
        <begin position="141"/>
        <end position="151"/>
    </location>
</feature>
<feature type="region of interest" description="Disordered" evidence="8">
    <location>
        <begin position="1"/>
        <end position="26"/>
    </location>
</feature>
<evidence type="ECO:0000256" key="1">
    <source>
        <dbReference type="ARBA" id="ARBA00004604"/>
    </source>
</evidence>
<dbReference type="PROSITE" id="PS50082">
    <property type="entry name" value="WD_REPEATS_2"/>
    <property type="match status" value="1"/>
</dbReference>
<evidence type="ECO:0000313" key="10">
    <source>
        <dbReference type="Proteomes" id="UP000290900"/>
    </source>
</evidence>
<dbReference type="InterPro" id="IPR001680">
    <property type="entry name" value="WD40_rpt"/>
</dbReference>
<dbReference type="InterPro" id="IPR045161">
    <property type="entry name" value="Utp18"/>
</dbReference>
<accession>A0A448YGM0</accession>
<dbReference type="EMBL" id="CAACVR010000001">
    <property type="protein sequence ID" value="VEU20072.1"/>
    <property type="molecule type" value="Genomic_DNA"/>
</dbReference>
<feature type="compositionally biased region" description="Acidic residues" evidence="8">
    <location>
        <begin position="110"/>
        <end position="129"/>
    </location>
</feature>
<dbReference type="InterPro" id="IPR036322">
    <property type="entry name" value="WD40_repeat_dom_sf"/>
</dbReference>
<dbReference type="Gene3D" id="2.130.10.10">
    <property type="entry name" value="YVTN repeat-like/Quinoprotein amine dehydrogenase"/>
    <property type="match status" value="1"/>
</dbReference>
<protein>
    <submittedName>
        <fullName evidence="9">DEKNAAC100356</fullName>
    </submittedName>
</protein>
<keyword evidence="2" id="KW-0698">rRNA processing</keyword>
<dbReference type="SMART" id="SM00320">
    <property type="entry name" value="WD40"/>
    <property type="match status" value="5"/>
</dbReference>
<dbReference type="PANTHER" id="PTHR18359">
    <property type="entry name" value="WD-REPEAT PROTEIN-RELATED"/>
    <property type="match status" value="1"/>
</dbReference>
<dbReference type="PANTHER" id="PTHR18359:SF0">
    <property type="entry name" value="U3 SMALL NUCLEOLAR RNA-ASSOCIATED PROTEIN 18 HOMOLOG"/>
    <property type="match status" value="1"/>
</dbReference>
<dbReference type="AlphaFoldDB" id="A0A448YGM0"/>
<dbReference type="GO" id="GO:0034388">
    <property type="term" value="C:Pwp2p-containing subcomplex of 90S preribosome"/>
    <property type="evidence" value="ECO:0007669"/>
    <property type="project" value="TreeGrafter"/>
</dbReference>
<evidence type="ECO:0000313" key="9">
    <source>
        <dbReference type="EMBL" id="VEU20072.1"/>
    </source>
</evidence>
<gene>
    <name evidence="9" type="ORF">BRENAR_LOCUS807</name>
</gene>
<dbReference type="GO" id="GO:0006364">
    <property type="term" value="P:rRNA processing"/>
    <property type="evidence" value="ECO:0007669"/>
    <property type="project" value="UniProtKB-KW"/>
</dbReference>
<dbReference type="GO" id="GO:0032040">
    <property type="term" value="C:small-subunit processome"/>
    <property type="evidence" value="ECO:0007669"/>
    <property type="project" value="TreeGrafter"/>
</dbReference>
<keyword evidence="10" id="KW-1185">Reference proteome</keyword>
<dbReference type="Proteomes" id="UP000290900">
    <property type="component" value="Unassembled WGS sequence"/>
</dbReference>
<comment type="subcellular location">
    <subcellularLocation>
        <location evidence="1">Nucleus</location>
        <location evidence="1">Nucleolus</location>
    </subcellularLocation>
</comment>
<evidence type="ECO:0000256" key="7">
    <source>
        <dbReference type="PROSITE-ProRule" id="PRU00221"/>
    </source>
</evidence>
<feature type="repeat" description="WD" evidence="7">
    <location>
        <begin position="575"/>
        <end position="604"/>
    </location>
</feature>
<dbReference type="SUPFAM" id="SSF50978">
    <property type="entry name" value="WD40 repeat-like"/>
    <property type="match status" value="1"/>
</dbReference>
<dbReference type="PROSITE" id="PS50294">
    <property type="entry name" value="WD_REPEATS_REGION"/>
    <property type="match status" value="1"/>
</dbReference>
<dbReference type="Pfam" id="PF00400">
    <property type="entry name" value="WD40"/>
    <property type="match status" value="2"/>
</dbReference>
<comment type="similarity">
    <text evidence="6">Belongs to the WD repeat UTP18 family.</text>
</comment>
<dbReference type="OrthoDB" id="1935146at2759"/>
<evidence type="ECO:0000256" key="5">
    <source>
        <dbReference type="ARBA" id="ARBA00023242"/>
    </source>
</evidence>
<name>A0A448YGM0_BRENA</name>
<keyword evidence="3 7" id="KW-0853">WD repeat</keyword>
<sequence>MAGKKTKSKNTVNDSVYTEDVDIPEATEEERYLEKLVFGDQKGFESNLRQVDRLYDEEEEKQEEGEKLLTYDSDSDDEYLSKLHNQEECADSVGGSESEGEDELAKLNDDELFIVDESDDEEKMDVDSESESRENAETLESGSGSDSTSTDVDAWEDSEDEQIEVHIMSSDKLRKLRRTEEEDHLTGKRYIARLRAQFERIYPRPAWADEYETKTQEIEDGVEKETEAQTFDSVGTKSRSTVVSASSNPLIDFLRTNQTYKFEDKNLNLLPPERIDIVRLTDGNAKKPSKSAVQSISFHQSHPLLLTGGYDRTLRVFHIDGKNNNLVTSLHLRNSPIQNACFNVSANDSTEIFAGGRRRYMYKWNVTSGTVEKINRLYGHESTQKSFENFKLSPDGKYIGLMGNSGWINLLLAKTGQWVRGFKIEGTLVDFDFSHTTKPDSGSGSSSSAFLVVINSGGEIWEFDVATGDILSRWTDNSGVGVTKIRIGGYNDNNRWLAVGSNTGIVNIYDRMKENKLIGTVENLITTISSLEFNKDGQLLCIASRDKRDALRLVHIPSCRVYKNWPTSGTPLGKVTSVSFSPDSGILATGNEAGKVRLWKLNHY</sequence>
<proteinExistence type="inferred from homology"/>
<evidence type="ECO:0000256" key="6">
    <source>
        <dbReference type="ARBA" id="ARBA00025767"/>
    </source>
</evidence>
<organism evidence="9 10">
    <name type="scientific">Brettanomyces naardenensis</name>
    <name type="common">Yeast</name>
    <dbReference type="NCBI Taxonomy" id="13370"/>
    <lineage>
        <taxon>Eukaryota</taxon>
        <taxon>Fungi</taxon>
        <taxon>Dikarya</taxon>
        <taxon>Ascomycota</taxon>
        <taxon>Saccharomycotina</taxon>
        <taxon>Pichiomycetes</taxon>
        <taxon>Pichiales</taxon>
        <taxon>Pichiaceae</taxon>
        <taxon>Brettanomyces</taxon>
    </lineage>
</organism>
<evidence type="ECO:0000256" key="4">
    <source>
        <dbReference type="ARBA" id="ARBA00022737"/>
    </source>
</evidence>
<feature type="compositionally biased region" description="Acidic residues" evidence="8">
    <location>
        <begin position="17"/>
        <end position="26"/>
    </location>
</feature>
<feature type="region of interest" description="Disordered" evidence="8">
    <location>
        <begin position="47"/>
        <end position="158"/>
    </location>
</feature>
<reference evidence="9 10" key="1">
    <citation type="submission" date="2018-12" db="EMBL/GenBank/DDBJ databases">
        <authorList>
            <person name="Tiukova I."/>
            <person name="Dainat J."/>
        </authorList>
    </citation>
    <scope>NUCLEOTIDE SEQUENCE [LARGE SCALE GENOMIC DNA]</scope>
</reference>
<evidence type="ECO:0000256" key="2">
    <source>
        <dbReference type="ARBA" id="ARBA00022552"/>
    </source>
</evidence>
<dbReference type="InterPro" id="IPR015943">
    <property type="entry name" value="WD40/YVTN_repeat-like_dom_sf"/>
</dbReference>
<dbReference type="InParanoid" id="A0A448YGM0"/>
<dbReference type="STRING" id="13370.A0A448YGM0"/>
<keyword evidence="5" id="KW-0539">Nucleus</keyword>
<evidence type="ECO:0000256" key="8">
    <source>
        <dbReference type="SAM" id="MobiDB-lite"/>
    </source>
</evidence>